<protein>
    <recommendedName>
        <fullName evidence="3">Orc1-like AAA ATPase domain-containing protein</fullName>
    </recommendedName>
</protein>
<dbReference type="EMBL" id="CP000909">
    <property type="protein sequence ID" value="ABY36640.1"/>
    <property type="molecule type" value="Genomic_DNA"/>
</dbReference>
<keyword evidence="2" id="KW-1185">Reference proteome</keyword>
<organism evidence="1 2">
    <name type="scientific">Chloroflexus aurantiacus (strain ATCC 29366 / DSM 635 / J-10-fl)</name>
    <dbReference type="NCBI Taxonomy" id="324602"/>
    <lineage>
        <taxon>Bacteria</taxon>
        <taxon>Bacillati</taxon>
        <taxon>Chloroflexota</taxon>
        <taxon>Chloroflexia</taxon>
        <taxon>Chloroflexales</taxon>
        <taxon>Chloroflexineae</taxon>
        <taxon>Chloroflexaceae</taxon>
        <taxon>Chloroflexus</taxon>
    </lineage>
</organism>
<sequence length="101" mass="11510">MTLFSRLRNSRLWVSAPAHQPDSAPFMVAYQRNRLFRGRDKELADLERWLCGDEQVTVVINGMAGVGKSQLASECAYRLRDHFPGGSSGCRWLTLRTSRPR</sequence>
<accession>A9WKL2</accession>
<dbReference type="InterPro" id="IPR027417">
    <property type="entry name" value="P-loop_NTPase"/>
</dbReference>
<dbReference type="HOGENOM" id="CLU_2286456_0_0_0"/>
<dbReference type="STRING" id="324602.Caur_3455"/>
<dbReference type="SUPFAM" id="SSF52540">
    <property type="entry name" value="P-loop containing nucleoside triphosphate hydrolases"/>
    <property type="match status" value="1"/>
</dbReference>
<dbReference type="KEGG" id="cau:Caur_3455"/>
<dbReference type="InParanoid" id="A9WKL2"/>
<dbReference type="Gene3D" id="3.40.50.300">
    <property type="entry name" value="P-loop containing nucleotide triphosphate hydrolases"/>
    <property type="match status" value="1"/>
</dbReference>
<dbReference type="Proteomes" id="UP000002008">
    <property type="component" value="Chromosome"/>
</dbReference>
<proteinExistence type="predicted"/>
<gene>
    <name evidence="1" type="ordered locus">Caur_3455</name>
</gene>
<dbReference type="PATRIC" id="fig|324602.8.peg.3893"/>
<evidence type="ECO:0000313" key="1">
    <source>
        <dbReference type="EMBL" id="ABY36640.1"/>
    </source>
</evidence>
<dbReference type="EnsemblBacteria" id="ABY36640">
    <property type="protein sequence ID" value="ABY36640"/>
    <property type="gene ID" value="Caur_3455"/>
</dbReference>
<name>A9WKL2_CHLAA</name>
<evidence type="ECO:0008006" key="3">
    <source>
        <dbReference type="Google" id="ProtNLM"/>
    </source>
</evidence>
<dbReference type="eggNOG" id="COG4995">
    <property type="taxonomic scope" value="Bacteria"/>
</dbReference>
<reference evidence="2" key="1">
    <citation type="journal article" date="2011" name="BMC Genomics">
        <title>Complete genome sequence of the filamentous anoxygenic phototrophic bacterium Chloroflexus aurantiacus.</title>
        <authorList>
            <person name="Tang K.H."/>
            <person name="Barry K."/>
            <person name="Chertkov O."/>
            <person name="Dalin E."/>
            <person name="Han C.S."/>
            <person name="Hauser L.J."/>
            <person name="Honchak B.M."/>
            <person name="Karbach L.E."/>
            <person name="Land M.L."/>
            <person name="Lapidus A."/>
            <person name="Larimer F.W."/>
            <person name="Mikhailova N."/>
            <person name="Pitluck S."/>
            <person name="Pierson B.K."/>
            <person name="Blankenship R.E."/>
        </authorList>
    </citation>
    <scope>NUCLEOTIDE SEQUENCE [LARGE SCALE GENOMIC DNA]</scope>
    <source>
        <strain evidence="2">ATCC 29366 / DSM 635 / J-10-fl</strain>
    </source>
</reference>
<evidence type="ECO:0000313" key="2">
    <source>
        <dbReference type="Proteomes" id="UP000002008"/>
    </source>
</evidence>
<dbReference type="AlphaFoldDB" id="A9WKL2"/>
<dbReference type="RefSeq" id="WP_012259293.1">
    <property type="nucleotide sequence ID" value="NC_010175.1"/>
</dbReference>